<name>A0A562SLZ1_CHIJA</name>
<dbReference type="EMBL" id="VLLG01000005">
    <property type="protein sequence ID" value="TWI83953.1"/>
    <property type="molecule type" value="Genomic_DNA"/>
</dbReference>
<reference evidence="2" key="2">
    <citation type="submission" date="2019-07" db="EMBL/GenBank/DDBJ databases">
        <authorList>
            <person name="Kyrpides N."/>
            <person name="Huntemann M."/>
            <person name="Clum A."/>
            <person name="Pillay M."/>
            <person name="Palaniappan K."/>
            <person name="Varghese N."/>
            <person name="Mikhailova N."/>
            <person name="Stamatis D."/>
            <person name="Reddy T."/>
            <person name="Daum C."/>
            <person name="Shapiro N."/>
            <person name="Ivanova N."/>
            <person name="Kyrpides N."/>
            <person name="Woyke T."/>
        </authorList>
    </citation>
    <scope>NUCLEOTIDE SEQUENCE</scope>
    <source>
        <strain evidence="2">DSM 13484</strain>
    </source>
</reference>
<dbReference type="EMBL" id="VLLG01000006">
    <property type="protein sequence ID" value="TWI82680.1"/>
    <property type="molecule type" value="Genomic_DNA"/>
</dbReference>
<dbReference type="OrthoDB" id="706456at2"/>
<comment type="caution">
    <text evidence="2">The sequence shown here is derived from an EMBL/GenBank/DDBJ whole genome shotgun (WGS) entry which is preliminary data.</text>
</comment>
<evidence type="ECO:0000313" key="3">
    <source>
        <dbReference type="EMBL" id="TWI82680.1"/>
    </source>
</evidence>
<proteinExistence type="predicted"/>
<dbReference type="Pfam" id="PF13612">
    <property type="entry name" value="DDE_Tnp_1_3"/>
    <property type="match status" value="1"/>
</dbReference>
<dbReference type="EMBL" id="VLLG01000006">
    <property type="protein sequence ID" value="TWI82369.1"/>
    <property type="molecule type" value="Genomic_DNA"/>
</dbReference>
<dbReference type="InterPro" id="IPR025668">
    <property type="entry name" value="Tnp_DDE_dom"/>
</dbReference>
<evidence type="ECO:0000259" key="1">
    <source>
        <dbReference type="Pfam" id="PF13612"/>
    </source>
</evidence>
<evidence type="ECO:0000313" key="5">
    <source>
        <dbReference type="EMBL" id="TWI86193.1"/>
    </source>
</evidence>
<dbReference type="Proteomes" id="UP000316778">
    <property type="component" value="Unassembled WGS sequence"/>
</dbReference>
<organism evidence="2 6">
    <name type="scientific">Chitinophaga japonensis</name>
    <name type="common">Flexibacter japonensis</name>
    <dbReference type="NCBI Taxonomy" id="104662"/>
    <lineage>
        <taxon>Bacteria</taxon>
        <taxon>Pseudomonadati</taxon>
        <taxon>Bacteroidota</taxon>
        <taxon>Chitinophagia</taxon>
        <taxon>Chitinophagales</taxon>
        <taxon>Chitinophagaceae</taxon>
        <taxon>Chitinophaga</taxon>
    </lineage>
</organism>
<protein>
    <submittedName>
        <fullName evidence="2">DDE family transposase</fullName>
    </submittedName>
</protein>
<dbReference type="NCBIfam" id="NF033520">
    <property type="entry name" value="transpos_IS982"/>
    <property type="match status" value="1"/>
</dbReference>
<reference evidence="2 6" key="1">
    <citation type="journal article" date="2013" name="Stand. Genomic Sci.">
        <title>Genomic Encyclopedia of Type Strains, Phase I: The one thousand microbial genomes (KMG-I) project.</title>
        <authorList>
            <person name="Kyrpides N.C."/>
            <person name="Woyke T."/>
            <person name="Eisen J.A."/>
            <person name="Garrity G."/>
            <person name="Lilburn T.G."/>
            <person name="Beck B.J."/>
            <person name="Whitman W.B."/>
            <person name="Hugenholtz P."/>
            <person name="Klenk H.P."/>
        </authorList>
    </citation>
    <scope>NUCLEOTIDE SEQUENCE [LARGE SCALE GENOMIC DNA]</scope>
    <source>
        <strain evidence="2 6">DSM 13484</strain>
    </source>
</reference>
<dbReference type="AlphaFoldDB" id="A0A562SLZ1"/>
<dbReference type="RefSeq" id="WP_145715802.1">
    <property type="nucleotide sequence ID" value="NZ_BAAAFY010000011.1"/>
</dbReference>
<evidence type="ECO:0000313" key="2">
    <source>
        <dbReference type="EMBL" id="TWI82369.1"/>
    </source>
</evidence>
<keyword evidence="6" id="KW-1185">Reference proteome</keyword>
<sequence length="301" mass="35344">MHNIRTNFRKFYSICKELFEKEVNSRNNFQFYPVAPKMNDLQIVALSCCMEALGIDSENLLWSKLKTDYADQFPHLIDRSRFNRRRRRLTAVIERVQGHVGQHLEHLSQTMIVDSIPVPVIKMVREKSFRSFKQDFETAPAKAYSAINRSWYIGYKLHLIIYDNGVIQQAGITKANIHDINFLKDLDALPEQKVMLGDRAYISKTVQMDLFDHYQVKLNVPFRVNQHNYRKYPKKNRSKRQMVETVFAQLCDQFHLRRNYAKSFTGLAARLTSKLSATSLLQFINFKNGLKISKIKHTLCF</sequence>
<accession>A0A562SLZ1</accession>
<evidence type="ECO:0000313" key="4">
    <source>
        <dbReference type="EMBL" id="TWI83953.1"/>
    </source>
</evidence>
<dbReference type="EMBL" id="VLLG01000004">
    <property type="protein sequence ID" value="TWI86193.1"/>
    <property type="molecule type" value="Genomic_DNA"/>
</dbReference>
<feature type="domain" description="Transposase DDE" evidence="1">
    <location>
        <begin position="110"/>
        <end position="253"/>
    </location>
</feature>
<evidence type="ECO:0000313" key="6">
    <source>
        <dbReference type="Proteomes" id="UP000316778"/>
    </source>
</evidence>
<gene>
    <name evidence="5" type="ORF">LX66_3445</name>
    <name evidence="4" type="ORF">LX66_4313</name>
    <name evidence="2" type="ORF">LX66_4941</name>
    <name evidence="3" type="ORF">LX66_5257</name>
</gene>